<comment type="caution">
    <text evidence="1">The sequence shown here is derived from an EMBL/GenBank/DDBJ whole genome shotgun (WGS) entry which is preliminary data.</text>
</comment>
<dbReference type="EMBL" id="VSSQ01110821">
    <property type="protein sequence ID" value="MPN48477.1"/>
    <property type="molecule type" value="Genomic_DNA"/>
</dbReference>
<name>A0A645IAY1_9ZZZZ</name>
<dbReference type="AlphaFoldDB" id="A0A645IAY1"/>
<accession>A0A645IAY1</accession>
<evidence type="ECO:0000313" key="1">
    <source>
        <dbReference type="EMBL" id="MPN48477.1"/>
    </source>
</evidence>
<gene>
    <name evidence="1" type="ORF">SDC9_196084</name>
</gene>
<reference evidence="1" key="1">
    <citation type="submission" date="2019-08" db="EMBL/GenBank/DDBJ databases">
        <authorList>
            <person name="Kucharzyk K."/>
            <person name="Murdoch R.W."/>
            <person name="Higgins S."/>
            <person name="Loffler F."/>
        </authorList>
    </citation>
    <scope>NUCLEOTIDE SEQUENCE</scope>
</reference>
<sequence length="126" mass="15219">MCEIVEDSLKADKFESVVKLVREGCFTALCSHVLIIMEENLNFDNILEFIESMLKENKFEHMQFEKETLIIMRNMINNRQDCLGKEDKYWEEYPEARKFTEKLNEIYERFVLGHYRLAENQRLNNI</sequence>
<protein>
    <submittedName>
        <fullName evidence="1">Uncharacterized protein</fullName>
    </submittedName>
</protein>
<proteinExistence type="predicted"/>
<organism evidence="1">
    <name type="scientific">bioreactor metagenome</name>
    <dbReference type="NCBI Taxonomy" id="1076179"/>
    <lineage>
        <taxon>unclassified sequences</taxon>
        <taxon>metagenomes</taxon>
        <taxon>ecological metagenomes</taxon>
    </lineage>
</organism>